<protein>
    <submittedName>
        <fullName evidence="6">Uncharacterized protein</fullName>
    </submittedName>
</protein>
<dbReference type="GO" id="GO:0016020">
    <property type="term" value="C:membrane"/>
    <property type="evidence" value="ECO:0007669"/>
    <property type="project" value="UniProtKB-SubCell"/>
</dbReference>
<evidence type="ECO:0000256" key="2">
    <source>
        <dbReference type="ARBA" id="ARBA00007262"/>
    </source>
</evidence>
<evidence type="ECO:0000256" key="3">
    <source>
        <dbReference type="ARBA" id="ARBA00022692"/>
    </source>
</evidence>
<sequence length="132" mass="13769">MPFAFDEPFYSKRGLNRSHESFFAAWAAVASMQGIAPVSMLRSLGFGRLGPIAGSAAANIQSGIGNVTAGSLFSTLQSAGMGGSGAGMVKKLLSKSRRPKVAEAAFLELYNWMGSADDTDSSDSDSDSDAYD</sequence>
<dbReference type="OrthoDB" id="440424at2759"/>
<keyword evidence="5" id="KW-0472">Membrane</keyword>
<dbReference type="Proteomes" id="UP000784919">
    <property type="component" value="Unassembled WGS sequence"/>
</dbReference>
<dbReference type="PANTHER" id="PTHR16932">
    <property type="entry name" value="INTERFERON ALPHA-INDUCIBLE PROTEIN 27"/>
    <property type="match status" value="1"/>
</dbReference>
<comment type="similarity">
    <text evidence="2">Belongs to the IFI6/IFI27 family.</text>
</comment>
<evidence type="ECO:0000256" key="1">
    <source>
        <dbReference type="ARBA" id="ARBA00004141"/>
    </source>
</evidence>
<dbReference type="Gene3D" id="6.10.110.10">
    <property type="match status" value="1"/>
</dbReference>
<gene>
    <name evidence="6" type="ORF">E4U56_002638</name>
</gene>
<evidence type="ECO:0000256" key="5">
    <source>
        <dbReference type="ARBA" id="ARBA00023136"/>
    </source>
</evidence>
<dbReference type="PANTHER" id="PTHR16932:SF18">
    <property type="entry name" value="INTERFERON, ALPHA-INDUCIBLE PROTEIN 27-LIKE 2"/>
    <property type="match status" value="1"/>
</dbReference>
<evidence type="ECO:0000313" key="7">
    <source>
        <dbReference type="Proteomes" id="UP000784919"/>
    </source>
</evidence>
<accession>A0A9P7SPC1</accession>
<dbReference type="EMBL" id="SRPS01000189">
    <property type="protein sequence ID" value="KAG5963603.1"/>
    <property type="molecule type" value="Genomic_DNA"/>
</dbReference>
<keyword evidence="4" id="KW-1133">Transmembrane helix</keyword>
<evidence type="ECO:0000256" key="4">
    <source>
        <dbReference type="ARBA" id="ARBA00022989"/>
    </source>
</evidence>
<comment type="caution">
    <text evidence="6">The sequence shown here is derived from an EMBL/GenBank/DDBJ whole genome shotgun (WGS) entry which is preliminary data.</text>
</comment>
<comment type="subcellular location">
    <subcellularLocation>
        <location evidence="1">Membrane</location>
        <topology evidence="1">Multi-pass membrane protein</topology>
    </subcellularLocation>
</comment>
<evidence type="ECO:0000313" key="6">
    <source>
        <dbReference type="EMBL" id="KAG5963603.1"/>
    </source>
</evidence>
<name>A0A9P7SPC1_9HYPO</name>
<dbReference type="InterPro" id="IPR009311">
    <property type="entry name" value="IFI6/IFI27-like"/>
</dbReference>
<proteinExistence type="inferred from homology"/>
<dbReference type="Pfam" id="PF06140">
    <property type="entry name" value="Ifi-6-16"/>
    <property type="match status" value="1"/>
</dbReference>
<reference evidence="6" key="1">
    <citation type="journal article" date="2020" name="bioRxiv">
        <title>Whole genome comparisons of ergot fungi reveals the divergence and evolution of species within the genus Claviceps are the result of varying mechanisms driving genome evolution and host range expansion.</title>
        <authorList>
            <person name="Wyka S.A."/>
            <person name="Mondo S.J."/>
            <person name="Liu M."/>
            <person name="Dettman J."/>
            <person name="Nalam V."/>
            <person name="Broders K.D."/>
        </authorList>
    </citation>
    <scope>NUCLEOTIDE SEQUENCE</scope>
    <source>
        <strain evidence="6">CCC 1102</strain>
    </source>
</reference>
<dbReference type="InterPro" id="IPR038213">
    <property type="entry name" value="IFI6/IFI27-like_sf"/>
</dbReference>
<organism evidence="6 7">
    <name type="scientific">Claviceps arundinis</name>
    <dbReference type="NCBI Taxonomy" id="1623583"/>
    <lineage>
        <taxon>Eukaryota</taxon>
        <taxon>Fungi</taxon>
        <taxon>Dikarya</taxon>
        <taxon>Ascomycota</taxon>
        <taxon>Pezizomycotina</taxon>
        <taxon>Sordariomycetes</taxon>
        <taxon>Hypocreomycetidae</taxon>
        <taxon>Hypocreales</taxon>
        <taxon>Clavicipitaceae</taxon>
        <taxon>Claviceps</taxon>
    </lineage>
</organism>
<dbReference type="AlphaFoldDB" id="A0A9P7SPC1"/>
<keyword evidence="3" id="KW-0812">Transmembrane</keyword>